<keyword evidence="2" id="KW-0813">Transport</keyword>
<dbReference type="Proteomes" id="UP000281726">
    <property type="component" value="Unassembled WGS sequence"/>
</dbReference>
<evidence type="ECO:0000256" key="4">
    <source>
        <dbReference type="ARBA" id="ARBA00022840"/>
    </source>
</evidence>
<keyword evidence="3" id="KW-0547">Nucleotide-binding</keyword>
<dbReference type="OrthoDB" id="9804819at2"/>
<name>A0A3A9ZAW2_9ACTN</name>
<dbReference type="GO" id="GO:0046677">
    <property type="term" value="P:response to antibiotic"/>
    <property type="evidence" value="ECO:0007669"/>
    <property type="project" value="UniProtKB-KW"/>
</dbReference>
<evidence type="ECO:0000313" key="8">
    <source>
        <dbReference type="Proteomes" id="UP000281726"/>
    </source>
</evidence>
<feature type="domain" description="ABC transporter" evidence="6">
    <location>
        <begin position="3"/>
        <end position="234"/>
    </location>
</feature>
<reference evidence="7 8" key="1">
    <citation type="journal article" date="2004" name="Syst. Appl. Microbiol.">
        <title>Cryptoendolithic actinomycetes from antarctic sandstone rock samples: Micromonospora endolithica sp. nov. and two isolates related to Micromonospora coerulea Jensen 1932.</title>
        <authorList>
            <person name="Hirsch P."/>
            <person name="Mevs U."/>
            <person name="Kroppenstedt R.M."/>
            <person name="Schumann P."/>
            <person name="Stackebrandt E."/>
        </authorList>
    </citation>
    <scope>NUCLEOTIDE SEQUENCE [LARGE SCALE GENOMIC DNA]</scope>
    <source>
        <strain evidence="7 8">JCM 12677</strain>
    </source>
</reference>
<comment type="caution">
    <text evidence="7">The sequence shown here is derived from an EMBL/GenBank/DDBJ whole genome shotgun (WGS) entry which is preliminary data.</text>
</comment>
<dbReference type="InterPro" id="IPR003593">
    <property type="entry name" value="AAA+_ATPase"/>
</dbReference>
<gene>
    <name evidence="7" type="ORF">D7223_17685</name>
</gene>
<protein>
    <submittedName>
        <fullName evidence="7">ABC transporter ATP-binding protein</fullName>
    </submittedName>
</protein>
<dbReference type="EMBL" id="RBAK01000006">
    <property type="protein sequence ID" value="RKN45428.1"/>
    <property type="molecule type" value="Genomic_DNA"/>
</dbReference>
<dbReference type="Gene3D" id="3.40.50.300">
    <property type="entry name" value="P-loop containing nucleotide triphosphate hydrolases"/>
    <property type="match status" value="1"/>
</dbReference>
<dbReference type="SMART" id="SM00382">
    <property type="entry name" value="AAA"/>
    <property type="match status" value="1"/>
</dbReference>
<dbReference type="InterPro" id="IPR027417">
    <property type="entry name" value="P-loop_NTPase"/>
</dbReference>
<dbReference type="InterPro" id="IPR003439">
    <property type="entry name" value="ABC_transporter-like_ATP-bd"/>
</dbReference>
<dbReference type="PROSITE" id="PS50893">
    <property type="entry name" value="ABC_TRANSPORTER_2"/>
    <property type="match status" value="1"/>
</dbReference>
<dbReference type="PANTHER" id="PTHR42711:SF19">
    <property type="entry name" value="DOXORUBICIN RESISTANCE ATP-BINDING PROTEIN DRRA"/>
    <property type="match status" value="1"/>
</dbReference>
<keyword evidence="8" id="KW-1185">Reference proteome</keyword>
<evidence type="ECO:0000259" key="6">
    <source>
        <dbReference type="PROSITE" id="PS50893"/>
    </source>
</evidence>
<evidence type="ECO:0000313" key="7">
    <source>
        <dbReference type="EMBL" id="RKN45428.1"/>
    </source>
</evidence>
<dbReference type="GO" id="GO:0016887">
    <property type="term" value="F:ATP hydrolysis activity"/>
    <property type="evidence" value="ECO:0007669"/>
    <property type="project" value="InterPro"/>
</dbReference>
<dbReference type="GO" id="GO:0005886">
    <property type="term" value="C:plasma membrane"/>
    <property type="evidence" value="ECO:0007669"/>
    <property type="project" value="UniProtKB-SubCell"/>
</dbReference>
<keyword evidence="4 7" id="KW-0067">ATP-binding</keyword>
<dbReference type="CDD" id="cd03230">
    <property type="entry name" value="ABC_DR_subfamily_A"/>
    <property type="match status" value="1"/>
</dbReference>
<accession>A0A3A9ZAW2</accession>
<keyword evidence="5" id="KW-0046">Antibiotic resistance</keyword>
<proteinExistence type="predicted"/>
<organism evidence="7 8">
    <name type="scientific">Micromonospora endolithica</name>
    <dbReference type="NCBI Taxonomy" id="230091"/>
    <lineage>
        <taxon>Bacteria</taxon>
        <taxon>Bacillati</taxon>
        <taxon>Actinomycetota</taxon>
        <taxon>Actinomycetes</taxon>
        <taxon>Micromonosporales</taxon>
        <taxon>Micromonosporaceae</taxon>
        <taxon>Micromonospora</taxon>
    </lineage>
</organism>
<dbReference type="AlphaFoldDB" id="A0A3A9ZAW2"/>
<dbReference type="SUPFAM" id="SSF52540">
    <property type="entry name" value="P-loop containing nucleoside triphosphate hydrolases"/>
    <property type="match status" value="1"/>
</dbReference>
<dbReference type="PANTHER" id="PTHR42711">
    <property type="entry name" value="ABC TRANSPORTER ATP-BINDING PROTEIN"/>
    <property type="match status" value="1"/>
</dbReference>
<sequence length="314" mass="33642">MLLRVDNLTKIYGRGARANDDLSLQVGEGEVLGLLGHNGAGKTTLLNQVAGLARPTSGTIVLDGRDPVADPAYARRVCALQLQAQAPLTGVTPRQAIDMLGRIRGGRRQRVRERTGQLLAALDITEWADTPGEKLSGGVRRLTAFCMAVVEPGRLVMLDEPTNDVDPVRRRLIWQQVRQLAADGCAVVVVTHNVTEAERSVDRVVVLDHGRVATTGTPVELRRRASGDLRLELTLTPGVAAPEPPSWATRTTVRGQHMVISVASAGAPQAIAWAQHLHASESVAQFVLNPISLEEIYVGLTGTSEEDHDAALAA</sequence>
<comment type="subcellular location">
    <subcellularLocation>
        <location evidence="1">Cell membrane</location>
        <topology evidence="1">Peripheral membrane protein</topology>
    </subcellularLocation>
</comment>
<evidence type="ECO:0000256" key="5">
    <source>
        <dbReference type="ARBA" id="ARBA00023251"/>
    </source>
</evidence>
<evidence type="ECO:0000256" key="2">
    <source>
        <dbReference type="ARBA" id="ARBA00022448"/>
    </source>
</evidence>
<dbReference type="InterPro" id="IPR050763">
    <property type="entry name" value="ABC_transporter_ATP-binding"/>
</dbReference>
<dbReference type="Pfam" id="PF00005">
    <property type="entry name" value="ABC_tran"/>
    <property type="match status" value="1"/>
</dbReference>
<evidence type="ECO:0000256" key="3">
    <source>
        <dbReference type="ARBA" id="ARBA00022741"/>
    </source>
</evidence>
<dbReference type="GO" id="GO:0005524">
    <property type="term" value="F:ATP binding"/>
    <property type="evidence" value="ECO:0007669"/>
    <property type="project" value="UniProtKB-KW"/>
</dbReference>
<evidence type="ECO:0000256" key="1">
    <source>
        <dbReference type="ARBA" id="ARBA00004202"/>
    </source>
</evidence>